<keyword evidence="11" id="KW-1185">Reference proteome</keyword>
<dbReference type="EMBL" id="CP015453">
    <property type="protein sequence ID" value="AWH94630.1"/>
    <property type="molecule type" value="Genomic_DNA"/>
</dbReference>
<evidence type="ECO:0000256" key="4">
    <source>
        <dbReference type="ARBA" id="ARBA00022692"/>
    </source>
</evidence>
<dbReference type="InterPro" id="IPR035906">
    <property type="entry name" value="MetI-like_sf"/>
</dbReference>
<comment type="similarity">
    <text evidence="8">Belongs to the binding-protein-dependent transport system permease family.</text>
</comment>
<dbReference type="GO" id="GO:0022857">
    <property type="term" value="F:transmembrane transporter activity"/>
    <property type="evidence" value="ECO:0007669"/>
    <property type="project" value="InterPro"/>
</dbReference>
<evidence type="ECO:0000256" key="8">
    <source>
        <dbReference type="RuleBase" id="RU363032"/>
    </source>
</evidence>
<gene>
    <name evidence="10" type="ORF">A6048_02945</name>
</gene>
<dbReference type="KEGG" id="dpc:A6048_02945"/>
<keyword evidence="2 8" id="KW-0813">Transport</keyword>
<feature type="transmembrane region" description="Helical" evidence="8">
    <location>
        <begin position="15"/>
        <end position="39"/>
    </location>
</feature>
<evidence type="ECO:0000256" key="3">
    <source>
        <dbReference type="ARBA" id="ARBA00022475"/>
    </source>
</evidence>
<feature type="transmembrane region" description="Helical" evidence="8">
    <location>
        <begin position="182"/>
        <end position="206"/>
    </location>
</feature>
<keyword evidence="4 8" id="KW-0812">Transmembrane</keyword>
<dbReference type="InterPro" id="IPR000515">
    <property type="entry name" value="MetI-like"/>
</dbReference>
<sequence length="231" mass="24986">MDAIAEYLPLIRQGFITTVQVTVLGAALALVVAFALGLARLSTHRWVRWPAACTVEFLRGTSLVVQLFWLFFALPFFGVQLTAIFAGVLALGLNEGAYASEVVRGSIASRPKGQTEAAIALNMTPAQRMRRILLPQSIPAMLPPMGNVMVDLLKNSSLVSLVTVADLTFNAGLIRSATGETALIYGIILLLYFVLSLVISVIIALLERRFSPTRERRSLLTALTGRTQGVS</sequence>
<dbReference type="Gene3D" id="1.10.3720.10">
    <property type="entry name" value="MetI-like"/>
    <property type="match status" value="1"/>
</dbReference>
<organism evidence="10 11">
    <name type="scientific">Dietzia psychralcaliphila</name>
    <dbReference type="NCBI Taxonomy" id="139021"/>
    <lineage>
        <taxon>Bacteria</taxon>
        <taxon>Bacillati</taxon>
        <taxon>Actinomycetota</taxon>
        <taxon>Actinomycetes</taxon>
        <taxon>Mycobacteriales</taxon>
        <taxon>Dietziaceae</taxon>
        <taxon>Dietzia</taxon>
    </lineage>
</organism>
<name>A0AAD0NM44_9ACTN</name>
<dbReference type="GO" id="GO:0043190">
    <property type="term" value="C:ATP-binding cassette (ABC) transporter complex"/>
    <property type="evidence" value="ECO:0007669"/>
    <property type="project" value="InterPro"/>
</dbReference>
<keyword evidence="5" id="KW-0029">Amino-acid transport</keyword>
<evidence type="ECO:0000313" key="11">
    <source>
        <dbReference type="Proteomes" id="UP000244903"/>
    </source>
</evidence>
<evidence type="ECO:0000259" key="9">
    <source>
        <dbReference type="PROSITE" id="PS50928"/>
    </source>
</evidence>
<evidence type="ECO:0000256" key="6">
    <source>
        <dbReference type="ARBA" id="ARBA00022989"/>
    </source>
</evidence>
<evidence type="ECO:0000256" key="5">
    <source>
        <dbReference type="ARBA" id="ARBA00022970"/>
    </source>
</evidence>
<dbReference type="GO" id="GO:0006865">
    <property type="term" value="P:amino acid transport"/>
    <property type="evidence" value="ECO:0007669"/>
    <property type="project" value="UniProtKB-KW"/>
</dbReference>
<dbReference type="Proteomes" id="UP000244903">
    <property type="component" value="Chromosome"/>
</dbReference>
<feature type="domain" description="ABC transmembrane type-1" evidence="9">
    <location>
        <begin position="15"/>
        <end position="203"/>
    </location>
</feature>
<dbReference type="CDD" id="cd06261">
    <property type="entry name" value="TM_PBP2"/>
    <property type="match status" value="1"/>
</dbReference>
<keyword evidence="6 8" id="KW-1133">Transmembrane helix</keyword>
<protein>
    <submittedName>
        <fullName evidence="10">Ectoine/hydroxyectoine ABC transporter permease subunit EhuC</fullName>
    </submittedName>
</protein>
<evidence type="ECO:0000256" key="2">
    <source>
        <dbReference type="ARBA" id="ARBA00022448"/>
    </source>
</evidence>
<reference evidence="10 11" key="1">
    <citation type="submission" date="2016-04" db="EMBL/GenBank/DDBJ databases">
        <title>Complete genome sequence of the haloalkaliphilic hydrocarbon-degrading bacterium Dietzia psychralcaliphila ILA-1T, isolated from a drain of a fish product-processing plant.</title>
        <authorList>
            <person name="Zhao J."/>
            <person name="Hu B."/>
            <person name="Geng S."/>
            <person name="Nie Y."/>
            <person name="Tang Y."/>
        </authorList>
    </citation>
    <scope>NUCLEOTIDE SEQUENCE [LARGE SCALE GENOMIC DNA]</scope>
    <source>
        <strain evidence="10 11">ILA-1</strain>
    </source>
</reference>
<dbReference type="SUPFAM" id="SSF161098">
    <property type="entry name" value="MetI-like"/>
    <property type="match status" value="1"/>
</dbReference>
<evidence type="ECO:0000256" key="7">
    <source>
        <dbReference type="ARBA" id="ARBA00023136"/>
    </source>
</evidence>
<dbReference type="AlphaFoldDB" id="A0AAD0NM44"/>
<dbReference type="Pfam" id="PF00528">
    <property type="entry name" value="BPD_transp_1"/>
    <property type="match status" value="1"/>
</dbReference>
<dbReference type="InterPro" id="IPR043429">
    <property type="entry name" value="ArtM/GltK/GlnP/TcyL/YhdX-like"/>
</dbReference>
<comment type="subcellular location">
    <subcellularLocation>
        <location evidence="1 8">Cell membrane</location>
        <topology evidence="1 8">Multi-pass membrane protein</topology>
    </subcellularLocation>
</comment>
<accession>A0AAD0NM44</accession>
<dbReference type="PANTHER" id="PTHR30614">
    <property type="entry name" value="MEMBRANE COMPONENT OF AMINO ACID ABC TRANSPORTER"/>
    <property type="match status" value="1"/>
</dbReference>
<dbReference type="NCBIfam" id="TIGR01726">
    <property type="entry name" value="HEQRo_perm_3TM"/>
    <property type="match status" value="1"/>
</dbReference>
<dbReference type="PANTHER" id="PTHR30614:SF0">
    <property type="entry name" value="L-CYSTINE TRANSPORT SYSTEM PERMEASE PROTEIN TCYL"/>
    <property type="match status" value="1"/>
</dbReference>
<dbReference type="RefSeq" id="WP_107748885.1">
    <property type="nucleotide sequence ID" value="NZ_CP015453.1"/>
</dbReference>
<proteinExistence type="inferred from homology"/>
<dbReference type="InterPro" id="IPR010065">
    <property type="entry name" value="AA_ABC_transptr_permease_3TM"/>
</dbReference>
<dbReference type="PROSITE" id="PS50928">
    <property type="entry name" value="ABC_TM1"/>
    <property type="match status" value="1"/>
</dbReference>
<evidence type="ECO:0000256" key="1">
    <source>
        <dbReference type="ARBA" id="ARBA00004651"/>
    </source>
</evidence>
<dbReference type="InterPro" id="IPR014342">
    <property type="entry name" value="Ectoine_EhuC"/>
</dbReference>
<keyword evidence="3" id="KW-1003">Cell membrane</keyword>
<keyword evidence="7 8" id="KW-0472">Membrane</keyword>
<feature type="transmembrane region" description="Helical" evidence="8">
    <location>
        <begin position="67"/>
        <end position="93"/>
    </location>
</feature>
<dbReference type="NCBIfam" id="TIGR03004">
    <property type="entry name" value="ectoine_ehuC"/>
    <property type="match status" value="1"/>
</dbReference>
<evidence type="ECO:0000313" key="10">
    <source>
        <dbReference type="EMBL" id="AWH94630.1"/>
    </source>
</evidence>